<dbReference type="SUPFAM" id="SSF53067">
    <property type="entry name" value="Actin-like ATPase domain"/>
    <property type="match status" value="2"/>
</dbReference>
<dbReference type="GeneTree" id="ENSGT00940000156067"/>
<dbReference type="FunFam" id="1.20.1270.10:FF:000002">
    <property type="entry name" value="Heat shock 70 kDa protein 4"/>
    <property type="match status" value="1"/>
</dbReference>
<dbReference type="FunFam" id="3.30.420.40:FF:000767">
    <property type="entry name" value="Heat shock protein 70 (HSP70)-4, putative"/>
    <property type="match status" value="1"/>
</dbReference>
<dbReference type="FunFam" id="3.90.640.10:FF:000004">
    <property type="entry name" value="Heat shock 70 kDa protein 4"/>
    <property type="match status" value="1"/>
</dbReference>
<evidence type="ECO:0000313" key="10">
    <source>
        <dbReference type="RefSeq" id="XP_031427642.1"/>
    </source>
</evidence>
<evidence type="ECO:0000256" key="5">
    <source>
        <dbReference type="ARBA" id="ARBA00022741"/>
    </source>
</evidence>
<comment type="similarity">
    <text evidence="2">Belongs to the heat shock protein 70 family.</text>
</comment>
<dbReference type="PRINTS" id="PR00301">
    <property type="entry name" value="HEATSHOCK70"/>
</dbReference>
<dbReference type="FunFam" id="3.30.420.40:FF:000171">
    <property type="entry name" value="Heat shock 70 kDa protein 4"/>
    <property type="match status" value="1"/>
</dbReference>
<reference evidence="9 10" key="1">
    <citation type="submission" date="2025-04" db="UniProtKB">
        <authorList>
            <consortium name="RefSeq"/>
        </authorList>
    </citation>
    <scope>IDENTIFICATION</scope>
</reference>
<feature type="region of interest" description="Disordered" evidence="7">
    <location>
        <begin position="789"/>
        <end position="843"/>
    </location>
</feature>
<dbReference type="GO" id="GO:0005634">
    <property type="term" value="C:nucleus"/>
    <property type="evidence" value="ECO:0007669"/>
    <property type="project" value="TreeGrafter"/>
</dbReference>
<dbReference type="SUPFAM" id="SSF100934">
    <property type="entry name" value="Heat shock protein 70kD (HSP70), C-terminal subdomain"/>
    <property type="match status" value="2"/>
</dbReference>
<evidence type="ECO:0000313" key="9">
    <source>
        <dbReference type="RefSeq" id="XP_012693254.1"/>
    </source>
</evidence>
<dbReference type="FunFam" id="3.30.420.40:FF:000495">
    <property type="entry name" value="Heat shock protein 4b"/>
    <property type="match status" value="1"/>
</dbReference>
<comment type="subcellular location">
    <subcellularLocation>
        <location evidence="1">Cytoplasm</location>
    </subcellularLocation>
</comment>
<protein>
    <submittedName>
        <fullName evidence="9 10">Heat shock 70 kDa protein 4-like</fullName>
    </submittedName>
</protein>
<dbReference type="PANTHER" id="PTHR45639">
    <property type="entry name" value="HSC70CB, ISOFORM G-RELATED"/>
    <property type="match status" value="1"/>
</dbReference>
<keyword evidence="3" id="KW-0963">Cytoplasm</keyword>
<dbReference type="Gene3D" id="1.20.1270.10">
    <property type="match status" value="2"/>
</dbReference>
<organism evidence="8 10">
    <name type="scientific">Clupea harengus</name>
    <name type="common">Atlantic herring</name>
    <dbReference type="NCBI Taxonomy" id="7950"/>
    <lineage>
        <taxon>Eukaryota</taxon>
        <taxon>Metazoa</taxon>
        <taxon>Chordata</taxon>
        <taxon>Craniata</taxon>
        <taxon>Vertebrata</taxon>
        <taxon>Euteleostomi</taxon>
        <taxon>Actinopterygii</taxon>
        <taxon>Neopterygii</taxon>
        <taxon>Teleostei</taxon>
        <taxon>Clupei</taxon>
        <taxon>Clupeiformes</taxon>
        <taxon>Clupeoidei</taxon>
        <taxon>Clupeidae</taxon>
        <taxon>Clupea</taxon>
    </lineage>
</organism>
<dbReference type="InterPro" id="IPR029048">
    <property type="entry name" value="HSP70_C_sf"/>
</dbReference>
<dbReference type="GO" id="GO:0005524">
    <property type="term" value="F:ATP binding"/>
    <property type="evidence" value="ECO:0007669"/>
    <property type="project" value="UniProtKB-KW"/>
</dbReference>
<dbReference type="GO" id="GO:0005829">
    <property type="term" value="C:cytosol"/>
    <property type="evidence" value="ECO:0007669"/>
    <property type="project" value="TreeGrafter"/>
</dbReference>
<dbReference type="PANTHER" id="PTHR45639:SF6">
    <property type="entry name" value="HEAT SHOCK 70 KDA PROTEIN 4"/>
    <property type="match status" value="1"/>
</dbReference>
<feature type="compositionally biased region" description="Basic and acidic residues" evidence="7">
    <location>
        <begin position="792"/>
        <end position="804"/>
    </location>
</feature>
<evidence type="ECO:0000256" key="2">
    <source>
        <dbReference type="ARBA" id="ARBA00007381"/>
    </source>
</evidence>
<dbReference type="RefSeq" id="XP_031427642.1">
    <property type="nucleotide sequence ID" value="XM_031571782.2"/>
</dbReference>
<dbReference type="InterPro" id="IPR043129">
    <property type="entry name" value="ATPase_NBD"/>
</dbReference>
<evidence type="ECO:0000313" key="8">
    <source>
        <dbReference type="Proteomes" id="UP000515152"/>
    </source>
</evidence>
<accession>A0A6P8FWQ8</accession>
<evidence type="ECO:0000256" key="1">
    <source>
        <dbReference type="ARBA" id="ARBA00004496"/>
    </source>
</evidence>
<dbReference type="SUPFAM" id="SSF100920">
    <property type="entry name" value="Heat shock protein 70kD (HSP70), peptide-binding domain"/>
    <property type="match status" value="1"/>
</dbReference>
<sequence length="843" mass="94245">MSVVGFDVGFQSCYVAVARSGGIETVANEYSDRCTPSFVSFGPHNRSIGTAAKNQVVTNCKNTVQAFKRFHGRAFTDAYIQAAKPNTAYELAQMPHGTTGVKVMYMEEERIFSIEQVTGMLLTKLKETAEAAMKKPVVDCVISVPSYFTDAERRSLLDAAQIAGLNCLRLINDTTAVALAYGIYKQDLPNPEEKPRTVVFVDMGHCGFQVSVCAFNKGKVKVLASAFDPELGGKDFDNVLVKNFSEEFVKKYKLDVQSNPRAKVRLAQESEKLKKLMSANCSDLPLNIECFMNGVDVTSKLNRGRFEELSAGLLAKVEGPLRSVMEQAKLKKEDIYAVELVGAATRMPAVKERISKFFGKELNTTLNADEAVARGCALQCAILSPAFKVREFSITDVVPYPISLKWSSNGAEEGLGCSDCEVFPKNHAAPFSKVLTFYRKEPFSLEAYYSNPKELPYTDPTIGQFQVQKVVPQASGESSKVKVKVRVNVHGAFSVSSASLVEVVKSTDVEEQMETEGTSKEDDAKMQVDQGEQKPQGDGQKESADKKSDSEDMETSEDGKQEKKTDQPPSSKKAKVKTKTVDLPVQNSLHWQLSNDVLNTFVENEGKMIMQDKLEKERNDAKNFVEEYVYEMRDKLHGLLEKFVTEEERDSFSIKLEDTENWLYEDGEDQQKQVYIDKLAELKKFGQPIMERYQEAEERPKAFDKLGKLIQQYMKIVEAYKTKDEKYDHLEEADITKVDKMVNDTMIWMNSKMNQQSKQSFTQKPVVTIKEIQAKTKELLDVCSPIVTKPKPKVELPKEEKEEQNGPVNGQQPGEAQTGSPQKGSGAQPGSEPTEKKAEMDLD</sequence>
<dbReference type="GO" id="GO:0140662">
    <property type="term" value="F:ATP-dependent protein folding chaperone"/>
    <property type="evidence" value="ECO:0007669"/>
    <property type="project" value="InterPro"/>
</dbReference>
<keyword evidence="9" id="KW-0346">Stress response</keyword>
<feature type="compositionally biased region" description="Basic and acidic residues" evidence="7">
    <location>
        <begin position="833"/>
        <end position="843"/>
    </location>
</feature>
<dbReference type="InterPro" id="IPR013126">
    <property type="entry name" value="Hsp_70_fam"/>
</dbReference>
<dbReference type="Gene3D" id="2.60.34.10">
    <property type="entry name" value="Substrate Binding Domain Of DNAk, Chain A, domain 1"/>
    <property type="match status" value="1"/>
</dbReference>
<gene>
    <name evidence="9 10" type="primary">LOC105909189</name>
</gene>
<evidence type="ECO:0000256" key="7">
    <source>
        <dbReference type="SAM" id="MobiDB-lite"/>
    </source>
</evidence>
<dbReference type="OrthoDB" id="434160at2759"/>
<dbReference type="FunFam" id="3.30.30.30:FF:000002">
    <property type="entry name" value="Heat shock 70 kDa protein 4"/>
    <property type="match status" value="1"/>
</dbReference>
<dbReference type="Proteomes" id="UP000515152">
    <property type="component" value="Chromosome 8"/>
</dbReference>
<feature type="compositionally biased region" description="Basic and acidic residues" evidence="7">
    <location>
        <begin position="539"/>
        <end position="550"/>
    </location>
</feature>
<name>A0A6P8FWQ8_CLUHA</name>
<feature type="region of interest" description="Disordered" evidence="7">
    <location>
        <begin position="507"/>
        <end position="579"/>
    </location>
</feature>
<dbReference type="GeneID" id="105909189"/>
<keyword evidence="5" id="KW-0547">Nucleotide-binding</keyword>
<evidence type="ECO:0000256" key="3">
    <source>
        <dbReference type="ARBA" id="ARBA00022490"/>
    </source>
</evidence>
<dbReference type="Gene3D" id="3.30.420.40">
    <property type="match status" value="2"/>
</dbReference>
<feature type="compositionally biased region" description="Basic and acidic residues" evidence="7">
    <location>
        <begin position="557"/>
        <end position="566"/>
    </location>
</feature>
<proteinExistence type="inferred from homology"/>
<dbReference type="Gene3D" id="3.90.640.10">
    <property type="entry name" value="Actin, Chain A, domain 4"/>
    <property type="match status" value="1"/>
</dbReference>
<feature type="compositionally biased region" description="Basic and acidic residues" evidence="7">
    <location>
        <begin position="517"/>
        <end position="526"/>
    </location>
</feature>
<keyword evidence="8" id="KW-1185">Reference proteome</keyword>
<evidence type="ECO:0000256" key="6">
    <source>
        <dbReference type="ARBA" id="ARBA00022840"/>
    </source>
</evidence>
<feature type="compositionally biased region" description="Polar residues" evidence="7">
    <location>
        <begin position="806"/>
        <end position="825"/>
    </location>
</feature>
<dbReference type="KEGG" id="char:105909189"/>
<dbReference type="AlphaFoldDB" id="A0A6P8FWQ8"/>
<evidence type="ECO:0000256" key="4">
    <source>
        <dbReference type="ARBA" id="ARBA00022553"/>
    </source>
</evidence>
<keyword evidence="4" id="KW-0597">Phosphoprotein</keyword>
<dbReference type="InterPro" id="IPR029047">
    <property type="entry name" value="HSP70_peptide-bd_sf"/>
</dbReference>
<keyword evidence="6" id="KW-0067">ATP-binding</keyword>
<dbReference type="RefSeq" id="XP_012693254.1">
    <property type="nucleotide sequence ID" value="XM_012837800.3"/>
</dbReference>
<dbReference type="Pfam" id="PF00012">
    <property type="entry name" value="HSP70"/>
    <property type="match status" value="2"/>
</dbReference>
<dbReference type="Gene3D" id="3.30.30.30">
    <property type="match status" value="1"/>
</dbReference>